<reference evidence="8 9" key="1">
    <citation type="submission" date="2018-02" db="EMBL/GenBank/DDBJ databases">
        <title>The genomes of Aspergillus section Nigri reveals drivers in fungal speciation.</title>
        <authorList>
            <consortium name="DOE Joint Genome Institute"/>
            <person name="Vesth T.C."/>
            <person name="Nybo J."/>
            <person name="Theobald S."/>
            <person name="Brandl J."/>
            <person name="Frisvad J.C."/>
            <person name="Nielsen K.F."/>
            <person name="Lyhne E.K."/>
            <person name="Kogle M.E."/>
            <person name="Kuo A."/>
            <person name="Riley R."/>
            <person name="Clum A."/>
            <person name="Nolan M."/>
            <person name="Lipzen A."/>
            <person name="Salamov A."/>
            <person name="Henrissat B."/>
            <person name="Wiebenga A."/>
            <person name="De vries R.P."/>
            <person name="Grigoriev I.V."/>
            <person name="Mortensen U.H."/>
            <person name="Andersen M.R."/>
            <person name="Baker S.E."/>
        </authorList>
    </citation>
    <scope>NUCLEOTIDE SEQUENCE [LARGE SCALE GENOMIC DNA]</scope>
    <source>
        <strain evidence="8 9">CBS 121057</strain>
    </source>
</reference>
<dbReference type="Pfam" id="PF20684">
    <property type="entry name" value="Fung_rhodopsin"/>
    <property type="match status" value="1"/>
</dbReference>
<dbReference type="AlphaFoldDB" id="A0A319ERD7"/>
<keyword evidence="3 6" id="KW-1133">Transmembrane helix</keyword>
<keyword evidence="4 6" id="KW-0472">Membrane</keyword>
<dbReference type="PANTHER" id="PTHR33048:SF19">
    <property type="entry name" value="MEMBRANE PROTEIN PTH11-LIKE, PUTATIVE (AFU_ORTHOLOGUE AFUA_1G14080)-RELATED"/>
    <property type="match status" value="1"/>
</dbReference>
<dbReference type="EMBL" id="KZ826327">
    <property type="protein sequence ID" value="PYI09498.1"/>
    <property type="molecule type" value="Genomic_DNA"/>
</dbReference>
<keyword evidence="2 6" id="KW-0812">Transmembrane</keyword>
<keyword evidence="9" id="KW-1185">Reference proteome</keyword>
<feature type="domain" description="Rhodopsin" evidence="7">
    <location>
        <begin position="27"/>
        <end position="260"/>
    </location>
</feature>
<dbReference type="PANTHER" id="PTHR33048">
    <property type="entry name" value="PTH11-LIKE INTEGRAL MEMBRANE PROTEIN (AFU_ORTHOLOGUE AFUA_5G11245)"/>
    <property type="match status" value="1"/>
</dbReference>
<dbReference type="InterPro" id="IPR052337">
    <property type="entry name" value="SAT4-like"/>
</dbReference>
<feature type="transmembrane region" description="Helical" evidence="6">
    <location>
        <begin position="88"/>
        <end position="111"/>
    </location>
</feature>
<protein>
    <recommendedName>
        <fullName evidence="7">Rhodopsin domain-containing protein</fullName>
    </recommendedName>
</protein>
<dbReference type="GO" id="GO:0016020">
    <property type="term" value="C:membrane"/>
    <property type="evidence" value="ECO:0007669"/>
    <property type="project" value="UniProtKB-SubCell"/>
</dbReference>
<comment type="subcellular location">
    <subcellularLocation>
        <location evidence="1">Membrane</location>
        <topology evidence="1">Multi-pass membrane protein</topology>
    </subcellularLocation>
</comment>
<evidence type="ECO:0000256" key="6">
    <source>
        <dbReference type="SAM" id="Phobius"/>
    </source>
</evidence>
<dbReference type="VEuPathDB" id="FungiDB:BO78DRAFT_284161"/>
<comment type="similarity">
    <text evidence="5">Belongs to the SAT4 family.</text>
</comment>
<gene>
    <name evidence="8" type="ORF">BO78DRAFT_284161</name>
</gene>
<feature type="non-terminal residue" evidence="8">
    <location>
        <position position="264"/>
    </location>
</feature>
<dbReference type="Proteomes" id="UP000248423">
    <property type="component" value="Unassembled WGS sequence"/>
</dbReference>
<dbReference type="InterPro" id="IPR049326">
    <property type="entry name" value="Rhodopsin_dom_fungi"/>
</dbReference>
<name>A0A319ERD7_ASPSB</name>
<dbReference type="OrthoDB" id="3529975at2759"/>
<sequence length="264" mass="29417">MPTSSCGISFLIWNICFNCLTATVVALRFWSNYSDRKGMRLPDYLVIIAYISLISKTATEWWCIFSGLGKPTTELTSYEIGFFTAASVTWLFSTIACKLSLLSLYLILFGVSRRFRTVIYITSTIVSIYFIVILALFLTNCHPLSYGWNPAPGGGCRDLVLEEIVIISLNIVLDGLIAVLPIPIIWKLNMALHRKVTIVAMFLLSLSVVGVLIWRLDLTVRSTTMDFSISTCQIALPSALEIYLSIIVVCLPSTAPLFQRHVAP</sequence>
<accession>A0A319ERD7</accession>
<proteinExistence type="inferred from homology"/>
<evidence type="ECO:0000313" key="9">
    <source>
        <dbReference type="Proteomes" id="UP000248423"/>
    </source>
</evidence>
<feature type="transmembrane region" description="Helical" evidence="6">
    <location>
        <begin position="164"/>
        <end position="184"/>
    </location>
</feature>
<feature type="transmembrane region" description="Helical" evidence="6">
    <location>
        <begin position="196"/>
        <end position="214"/>
    </location>
</feature>
<evidence type="ECO:0000256" key="1">
    <source>
        <dbReference type="ARBA" id="ARBA00004141"/>
    </source>
</evidence>
<feature type="transmembrane region" description="Helical" evidence="6">
    <location>
        <begin position="43"/>
        <end position="68"/>
    </location>
</feature>
<evidence type="ECO:0000256" key="4">
    <source>
        <dbReference type="ARBA" id="ARBA00023136"/>
    </source>
</evidence>
<organism evidence="8 9">
    <name type="scientific">Aspergillus sclerotiicarbonarius (strain CBS 121057 / IBT 28362)</name>
    <dbReference type="NCBI Taxonomy" id="1448318"/>
    <lineage>
        <taxon>Eukaryota</taxon>
        <taxon>Fungi</taxon>
        <taxon>Dikarya</taxon>
        <taxon>Ascomycota</taxon>
        <taxon>Pezizomycotina</taxon>
        <taxon>Eurotiomycetes</taxon>
        <taxon>Eurotiomycetidae</taxon>
        <taxon>Eurotiales</taxon>
        <taxon>Aspergillaceae</taxon>
        <taxon>Aspergillus</taxon>
        <taxon>Aspergillus subgen. Circumdati</taxon>
    </lineage>
</organism>
<evidence type="ECO:0000259" key="7">
    <source>
        <dbReference type="Pfam" id="PF20684"/>
    </source>
</evidence>
<feature type="transmembrane region" description="Helical" evidence="6">
    <location>
        <begin position="118"/>
        <end position="138"/>
    </location>
</feature>
<evidence type="ECO:0000313" key="8">
    <source>
        <dbReference type="EMBL" id="PYI09498.1"/>
    </source>
</evidence>
<evidence type="ECO:0000256" key="5">
    <source>
        <dbReference type="ARBA" id="ARBA00038359"/>
    </source>
</evidence>
<feature type="transmembrane region" description="Helical" evidence="6">
    <location>
        <begin position="234"/>
        <end position="258"/>
    </location>
</feature>
<feature type="transmembrane region" description="Helical" evidence="6">
    <location>
        <begin position="12"/>
        <end position="31"/>
    </location>
</feature>
<evidence type="ECO:0000256" key="3">
    <source>
        <dbReference type="ARBA" id="ARBA00022989"/>
    </source>
</evidence>
<evidence type="ECO:0000256" key="2">
    <source>
        <dbReference type="ARBA" id="ARBA00022692"/>
    </source>
</evidence>